<gene>
    <name evidence="2" type="ORF">SAMN05421545_1491</name>
</gene>
<evidence type="ECO:0000313" key="2">
    <source>
        <dbReference type="EMBL" id="SIQ88456.1"/>
    </source>
</evidence>
<proteinExistence type="predicted"/>
<evidence type="ECO:0000313" key="3">
    <source>
        <dbReference type="Proteomes" id="UP000185924"/>
    </source>
</evidence>
<dbReference type="Proteomes" id="UP000185924">
    <property type="component" value="Unassembled WGS sequence"/>
</dbReference>
<keyword evidence="3" id="KW-1185">Reference proteome</keyword>
<dbReference type="AlphaFoldDB" id="A0A1N6WET1"/>
<organism evidence="2 3">
    <name type="scientific">Pontibacter lucknowensis</name>
    <dbReference type="NCBI Taxonomy" id="1077936"/>
    <lineage>
        <taxon>Bacteria</taxon>
        <taxon>Pseudomonadati</taxon>
        <taxon>Bacteroidota</taxon>
        <taxon>Cytophagia</taxon>
        <taxon>Cytophagales</taxon>
        <taxon>Hymenobacteraceae</taxon>
        <taxon>Pontibacter</taxon>
    </lineage>
</organism>
<evidence type="ECO:0000256" key="1">
    <source>
        <dbReference type="SAM" id="SignalP"/>
    </source>
</evidence>
<dbReference type="STRING" id="1077936.SAMN05421545_1491"/>
<accession>A0A1N6WET1</accession>
<dbReference type="PROSITE" id="PS51257">
    <property type="entry name" value="PROKAR_LIPOPROTEIN"/>
    <property type="match status" value="1"/>
</dbReference>
<protein>
    <submittedName>
        <fullName evidence="2">Uncharacterized protein</fullName>
    </submittedName>
</protein>
<reference evidence="3" key="1">
    <citation type="submission" date="2017-01" db="EMBL/GenBank/DDBJ databases">
        <authorList>
            <person name="Varghese N."/>
            <person name="Submissions S."/>
        </authorList>
    </citation>
    <scope>NUCLEOTIDE SEQUENCE [LARGE SCALE GENOMIC DNA]</scope>
    <source>
        <strain evidence="3">DM9</strain>
    </source>
</reference>
<dbReference type="RefSeq" id="WP_007655906.1">
    <property type="nucleotide sequence ID" value="NZ_FTNM01000002.1"/>
</dbReference>
<keyword evidence="1" id="KW-0732">Signal</keyword>
<sequence>MRYLLKYGAPSLLLLLALSSCRKEPVYDVVPEIEFRRVEQYHFVDTPFPQRPDITSLRDSLVLVIGFKDGDGNLGLSSNRDSEDFQPPFNEGSQYEQNFHTVMYIKVQDPNNPGNSRFEPYPFPVPGFQFSGRFQRLSADDRPEPLEGEIKYSINEINASEFPLLRPGAVIKFDIYIYDRTTPVPNRSNVVTTDEITLFQPAVGG</sequence>
<dbReference type="EMBL" id="FTNM01000002">
    <property type="protein sequence ID" value="SIQ88456.1"/>
    <property type="molecule type" value="Genomic_DNA"/>
</dbReference>
<feature type="chain" id="PRO_5009939224" evidence="1">
    <location>
        <begin position="23"/>
        <end position="205"/>
    </location>
</feature>
<name>A0A1N6WET1_9BACT</name>
<feature type="signal peptide" evidence="1">
    <location>
        <begin position="1"/>
        <end position="22"/>
    </location>
</feature>